<name>A0ACB9FCE4_ARCLA</name>
<evidence type="ECO:0000313" key="2">
    <source>
        <dbReference type="Proteomes" id="UP001055879"/>
    </source>
</evidence>
<accession>A0ACB9FCE4</accession>
<proteinExistence type="predicted"/>
<dbReference type="EMBL" id="CM042047">
    <property type="protein sequence ID" value="KAI3769013.1"/>
    <property type="molecule type" value="Genomic_DNA"/>
</dbReference>
<protein>
    <submittedName>
        <fullName evidence="1">Uncharacterized protein</fullName>
    </submittedName>
</protein>
<reference evidence="2" key="1">
    <citation type="journal article" date="2022" name="Mol. Ecol. Resour.">
        <title>The genomes of chicory, endive, great burdock and yacon provide insights into Asteraceae palaeo-polyploidization history and plant inulin production.</title>
        <authorList>
            <person name="Fan W."/>
            <person name="Wang S."/>
            <person name="Wang H."/>
            <person name="Wang A."/>
            <person name="Jiang F."/>
            <person name="Liu H."/>
            <person name="Zhao H."/>
            <person name="Xu D."/>
            <person name="Zhang Y."/>
        </authorList>
    </citation>
    <scope>NUCLEOTIDE SEQUENCE [LARGE SCALE GENOMIC DNA]</scope>
    <source>
        <strain evidence="2">cv. Niubang</strain>
    </source>
</reference>
<dbReference type="Proteomes" id="UP001055879">
    <property type="component" value="Linkage Group LG01"/>
</dbReference>
<sequence>MTAPSTQSKKKPGLNCEPGSVYDIKFGGGDCRERKNPWGLLLKDLHSSIENYTYRPIYIYKHTQSTKEVFLRAVY</sequence>
<evidence type="ECO:0000313" key="1">
    <source>
        <dbReference type="EMBL" id="KAI3769013.1"/>
    </source>
</evidence>
<organism evidence="1 2">
    <name type="scientific">Arctium lappa</name>
    <name type="common">Greater burdock</name>
    <name type="synonym">Lappa major</name>
    <dbReference type="NCBI Taxonomy" id="4217"/>
    <lineage>
        <taxon>Eukaryota</taxon>
        <taxon>Viridiplantae</taxon>
        <taxon>Streptophyta</taxon>
        <taxon>Embryophyta</taxon>
        <taxon>Tracheophyta</taxon>
        <taxon>Spermatophyta</taxon>
        <taxon>Magnoliopsida</taxon>
        <taxon>eudicotyledons</taxon>
        <taxon>Gunneridae</taxon>
        <taxon>Pentapetalae</taxon>
        <taxon>asterids</taxon>
        <taxon>campanulids</taxon>
        <taxon>Asterales</taxon>
        <taxon>Asteraceae</taxon>
        <taxon>Carduoideae</taxon>
        <taxon>Cardueae</taxon>
        <taxon>Arctiinae</taxon>
        <taxon>Arctium</taxon>
    </lineage>
</organism>
<reference evidence="1 2" key="2">
    <citation type="journal article" date="2022" name="Mol. Ecol. Resour.">
        <title>The genomes of chicory, endive, great burdock and yacon provide insights into Asteraceae paleo-polyploidization history and plant inulin production.</title>
        <authorList>
            <person name="Fan W."/>
            <person name="Wang S."/>
            <person name="Wang H."/>
            <person name="Wang A."/>
            <person name="Jiang F."/>
            <person name="Liu H."/>
            <person name="Zhao H."/>
            <person name="Xu D."/>
            <person name="Zhang Y."/>
        </authorList>
    </citation>
    <scope>NUCLEOTIDE SEQUENCE [LARGE SCALE GENOMIC DNA]</scope>
    <source>
        <strain evidence="2">cv. Niubang</strain>
    </source>
</reference>
<gene>
    <name evidence="1" type="ORF">L6452_00109</name>
</gene>
<comment type="caution">
    <text evidence="1">The sequence shown here is derived from an EMBL/GenBank/DDBJ whole genome shotgun (WGS) entry which is preliminary data.</text>
</comment>
<keyword evidence="2" id="KW-1185">Reference proteome</keyword>